<feature type="active site" description="Nucleophile" evidence="1">
    <location>
        <position position="13"/>
    </location>
</feature>
<proteinExistence type="predicted"/>
<sequence length="82" mass="8815">MDIKVLGSGCANCNKLEQMVFDVLAEQNIDASVTHVRDFKDIVSYGVMSTPALVIDGQVKFSGVVPSKAKLTEVIMEAAKRG</sequence>
<dbReference type="OrthoDB" id="9800630at2"/>
<name>D5XB13_THEPJ</name>
<feature type="active site" description="Nucleophile" evidence="1">
    <location>
        <position position="10"/>
    </location>
</feature>
<dbReference type="KEGG" id="tjr:TherJR_0451"/>
<evidence type="ECO:0000256" key="2">
    <source>
        <dbReference type="PIRSR" id="PIRSR037031-51"/>
    </source>
</evidence>
<organism evidence="4 5">
    <name type="scientific">Thermincola potens (strain JR)</name>
    <dbReference type="NCBI Taxonomy" id="635013"/>
    <lineage>
        <taxon>Bacteria</taxon>
        <taxon>Bacillati</taxon>
        <taxon>Bacillota</taxon>
        <taxon>Clostridia</taxon>
        <taxon>Eubacteriales</taxon>
        <taxon>Thermincolaceae</taxon>
        <taxon>Thermincola</taxon>
    </lineage>
</organism>
<dbReference type="NCBIfam" id="TIGR00412">
    <property type="entry name" value="redox_disulf_2"/>
    <property type="match status" value="1"/>
</dbReference>
<keyword evidence="2" id="KW-1015">Disulfide bond</keyword>
<dbReference type="Proteomes" id="UP000002377">
    <property type="component" value="Chromosome"/>
</dbReference>
<evidence type="ECO:0000256" key="1">
    <source>
        <dbReference type="PIRSR" id="PIRSR037031-50"/>
    </source>
</evidence>
<dbReference type="Gene3D" id="3.40.30.10">
    <property type="entry name" value="Glutaredoxin"/>
    <property type="match status" value="1"/>
</dbReference>
<dbReference type="RefSeq" id="WP_013119356.1">
    <property type="nucleotide sequence ID" value="NC_014152.1"/>
</dbReference>
<dbReference type="InterPro" id="IPR005243">
    <property type="entry name" value="THIRX-like_proc"/>
</dbReference>
<gene>
    <name evidence="4" type="ordered locus">TherJR_0451</name>
</gene>
<dbReference type="eggNOG" id="COG0526">
    <property type="taxonomic scope" value="Bacteria"/>
</dbReference>
<dbReference type="AlphaFoldDB" id="D5XB13"/>
<keyword evidence="2" id="KW-0676">Redox-active center</keyword>
<evidence type="ECO:0000313" key="5">
    <source>
        <dbReference type="Proteomes" id="UP000002377"/>
    </source>
</evidence>
<dbReference type="HOGENOM" id="CLU_090389_18_2_9"/>
<accession>D5XB13</accession>
<dbReference type="SUPFAM" id="SSF52833">
    <property type="entry name" value="Thioredoxin-like"/>
    <property type="match status" value="1"/>
</dbReference>
<dbReference type="InterPro" id="IPR012336">
    <property type="entry name" value="Thioredoxin-like_fold"/>
</dbReference>
<evidence type="ECO:0000313" key="4">
    <source>
        <dbReference type="EMBL" id="ADG81333.1"/>
    </source>
</evidence>
<dbReference type="InterPro" id="IPR036249">
    <property type="entry name" value="Thioredoxin-like_sf"/>
</dbReference>
<dbReference type="PANTHER" id="PTHR36450">
    <property type="entry name" value="THIOREDOXIN"/>
    <property type="match status" value="1"/>
</dbReference>
<dbReference type="EMBL" id="CP002028">
    <property type="protein sequence ID" value="ADG81333.1"/>
    <property type="molecule type" value="Genomic_DNA"/>
</dbReference>
<dbReference type="PIRSF" id="PIRSF037031">
    <property type="entry name" value="Redox_disulphide_2"/>
    <property type="match status" value="1"/>
</dbReference>
<reference evidence="4 5" key="1">
    <citation type="submission" date="2010-05" db="EMBL/GenBank/DDBJ databases">
        <title>Complete sequence of Thermincola sp. JR.</title>
        <authorList>
            <consortium name="US DOE Joint Genome Institute"/>
            <person name="Lucas S."/>
            <person name="Copeland A."/>
            <person name="Lapidus A."/>
            <person name="Cheng J.-F."/>
            <person name="Bruce D."/>
            <person name="Goodwin L."/>
            <person name="Pitluck S."/>
            <person name="Chertkov O."/>
            <person name="Detter J.C."/>
            <person name="Han C."/>
            <person name="Tapia R."/>
            <person name="Land M."/>
            <person name="Hauser L."/>
            <person name="Kyrpides N."/>
            <person name="Mikhailova N."/>
            <person name="Hazen T.C."/>
            <person name="Woyke T."/>
        </authorList>
    </citation>
    <scope>NUCLEOTIDE SEQUENCE [LARGE SCALE GENOMIC DNA]</scope>
    <source>
        <strain evidence="4 5">JR</strain>
    </source>
</reference>
<protein>
    <submittedName>
        <fullName evidence="4">Redox-active disulfide protein 2</fullName>
    </submittedName>
</protein>
<keyword evidence="5" id="KW-1185">Reference proteome</keyword>
<feature type="disulfide bond" description="Redox-active" evidence="2">
    <location>
        <begin position="10"/>
        <end position="13"/>
    </location>
</feature>
<dbReference type="STRING" id="635013.TherJR_0451"/>
<dbReference type="PANTHER" id="PTHR36450:SF1">
    <property type="entry name" value="THIOREDOXIN"/>
    <property type="match status" value="1"/>
</dbReference>
<dbReference type="Pfam" id="PF13192">
    <property type="entry name" value="Thioredoxin_3"/>
    <property type="match status" value="1"/>
</dbReference>
<feature type="domain" description="Thioredoxin-like fold" evidence="3">
    <location>
        <begin position="1"/>
        <end position="75"/>
    </location>
</feature>
<evidence type="ECO:0000259" key="3">
    <source>
        <dbReference type="Pfam" id="PF13192"/>
    </source>
</evidence>